<evidence type="ECO:0000256" key="4">
    <source>
        <dbReference type="ARBA" id="ARBA00023004"/>
    </source>
</evidence>
<name>A0A366HJK4_9BURK</name>
<dbReference type="Gene3D" id="2.102.10.10">
    <property type="entry name" value="Rieske [2Fe-2S] iron-sulphur domain"/>
    <property type="match status" value="1"/>
</dbReference>
<keyword evidence="3" id="KW-0560">Oxidoreductase</keyword>
<keyword evidence="1" id="KW-0001">2Fe-2S</keyword>
<evidence type="ECO:0000256" key="3">
    <source>
        <dbReference type="ARBA" id="ARBA00023002"/>
    </source>
</evidence>
<reference evidence="7 8" key="1">
    <citation type="submission" date="2018-06" db="EMBL/GenBank/DDBJ databases">
        <title>Genomic Encyclopedia of Type Strains, Phase IV (KMG-IV): sequencing the most valuable type-strain genomes for metagenomic binning, comparative biology and taxonomic classification.</title>
        <authorList>
            <person name="Goeker M."/>
        </authorList>
    </citation>
    <scope>NUCLEOTIDE SEQUENCE [LARGE SCALE GENOMIC DNA]</scope>
    <source>
        <strain evidence="7 8">DSM 25520</strain>
    </source>
</reference>
<evidence type="ECO:0000259" key="6">
    <source>
        <dbReference type="PROSITE" id="PS51296"/>
    </source>
</evidence>
<gene>
    <name evidence="7" type="ORF">DFR37_102583</name>
</gene>
<dbReference type="RefSeq" id="WP_113932391.1">
    <property type="nucleotide sequence ID" value="NZ_JACCEU010000002.1"/>
</dbReference>
<keyword evidence="7" id="KW-0503">Monooxygenase</keyword>
<dbReference type="Gene3D" id="3.90.380.10">
    <property type="entry name" value="Naphthalene 1,2-dioxygenase Alpha Subunit, Chain A, domain 1"/>
    <property type="match status" value="1"/>
</dbReference>
<keyword evidence="5" id="KW-0411">Iron-sulfur</keyword>
<dbReference type="InterPro" id="IPR017941">
    <property type="entry name" value="Rieske_2Fe-2S"/>
</dbReference>
<dbReference type="AlphaFoldDB" id="A0A366HJK4"/>
<keyword evidence="7" id="KW-0808">Transferase</keyword>
<dbReference type="SUPFAM" id="SSF50022">
    <property type="entry name" value="ISP domain"/>
    <property type="match status" value="1"/>
</dbReference>
<dbReference type="SUPFAM" id="SSF55961">
    <property type="entry name" value="Bet v1-like"/>
    <property type="match status" value="1"/>
</dbReference>
<dbReference type="PROSITE" id="PS51296">
    <property type="entry name" value="RIESKE"/>
    <property type="match status" value="1"/>
</dbReference>
<keyword evidence="2" id="KW-0479">Metal-binding</keyword>
<dbReference type="CDD" id="cd08878">
    <property type="entry name" value="RHO_alpha_C_DMO-like"/>
    <property type="match status" value="1"/>
</dbReference>
<dbReference type="InterPro" id="IPR044043">
    <property type="entry name" value="VanA_C_cat"/>
</dbReference>
<evidence type="ECO:0000256" key="1">
    <source>
        <dbReference type="ARBA" id="ARBA00022714"/>
    </source>
</evidence>
<evidence type="ECO:0000313" key="8">
    <source>
        <dbReference type="Proteomes" id="UP000253628"/>
    </source>
</evidence>
<dbReference type="EMBL" id="QNRQ01000002">
    <property type="protein sequence ID" value="RBP42197.1"/>
    <property type="molecule type" value="Genomic_DNA"/>
</dbReference>
<dbReference type="PANTHER" id="PTHR21266">
    <property type="entry name" value="IRON-SULFUR DOMAIN CONTAINING PROTEIN"/>
    <property type="match status" value="1"/>
</dbReference>
<dbReference type="GO" id="GO:0032259">
    <property type="term" value="P:methylation"/>
    <property type="evidence" value="ECO:0007669"/>
    <property type="project" value="UniProtKB-KW"/>
</dbReference>
<dbReference type="OrthoDB" id="9769355at2"/>
<keyword evidence="8" id="KW-1185">Reference proteome</keyword>
<dbReference type="GO" id="GO:0046872">
    <property type="term" value="F:metal ion binding"/>
    <property type="evidence" value="ECO:0007669"/>
    <property type="project" value="UniProtKB-KW"/>
</dbReference>
<evidence type="ECO:0000256" key="5">
    <source>
        <dbReference type="ARBA" id="ARBA00023014"/>
    </source>
</evidence>
<organism evidence="7 8">
    <name type="scientific">Eoetvoesiella caeni</name>
    <dbReference type="NCBI Taxonomy" id="645616"/>
    <lineage>
        <taxon>Bacteria</taxon>
        <taxon>Pseudomonadati</taxon>
        <taxon>Pseudomonadota</taxon>
        <taxon>Betaproteobacteria</taxon>
        <taxon>Burkholderiales</taxon>
        <taxon>Alcaligenaceae</taxon>
        <taxon>Eoetvoesiella</taxon>
    </lineage>
</organism>
<dbReference type="InterPro" id="IPR050584">
    <property type="entry name" value="Cholesterol_7-desaturase"/>
</dbReference>
<dbReference type="PANTHER" id="PTHR21266:SF60">
    <property type="entry name" value="3-KETOSTEROID-9-ALPHA-MONOOXYGENASE, OXYGENASE COMPONENT"/>
    <property type="match status" value="1"/>
</dbReference>
<feature type="domain" description="Rieske" evidence="6">
    <location>
        <begin position="7"/>
        <end position="109"/>
    </location>
</feature>
<protein>
    <submittedName>
        <fullName evidence="7">Vanillate O-demethylase monooxygenase subunit</fullName>
    </submittedName>
</protein>
<evidence type="ECO:0000256" key="2">
    <source>
        <dbReference type="ARBA" id="ARBA00022723"/>
    </source>
</evidence>
<proteinExistence type="predicted"/>
<dbReference type="GO" id="GO:0004497">
    <property type="term" value="F:monooxygenase activity"/>
    <property type="evidence" value="ECO:0007669"/>
    <property type="project" value="UniProtKB-KW"/>
</dbReference>
<dbReference type="Pfam" id="PF00355">
    <property type="entry name" value="Rieske"/>
    <property type="match status" value="1"/>
</dbReference>
<evidence type="ECO:0000313" key="7">
    <source>
        <dbReference type="EMBL" id="RBP42197.1"/>
    </source>
</evidence>
<comment type="caution">
    <text evidence="7">The sequence shown here is derived from an EMBL/GenBank/DDBJ whole genome shotgun (WGS) entry which is preliminary data.</text>
</comment>
<dbReference type="InterPro" id="IPR036922">
    <property type="entry name" value="Rieske_2Fe-2S_sf"/>
</dbReference>
<dbReference type="GO" id="GO:0008168">
    <property type="term" value="F:methyltransferase activity"/>
    <property type="evidence" value="ECO:0007669"/>
    <property type="project" value="UniProtKB-KW"/>
</dbReference>
<dbReference type="Proteomes" id="UP000253628">
    <property type="component" value="Unassembled WGS sequence"/>
</dbReference>
<dbReference type="GO" id="GO:0051537">
    <property type="term" value="F:2 iron, 2 sulfur cluster binding"/>
    <property type="evidence" value="ECO:0007669"/>
    <property type="project" value="UniProtKB-KW"/>
</dbReference>
<keyword evidence="7" id="KW-0489">Methyltransferase</keyword>
<sequence>MFIKNCWYVAGWASEVGADDFIARTFIGVPVVMWRDSGGRPVAFEDRCCHRGAPLSMGRREGDFLRCMYHGLKFDRDGACVEIPAQDRIPDSVRVNTFPIVERHKWLWIWMGEADKADPALIPDTPWLSSPDWRHLEGYTHYDTNYLLIADNLLDLAHLPYVHPNTLGGPAAYAESPAQIEALDNGVRVTRWAMNIDAPPFVQKVKHYDGKVDRWNKYDFVLPGVFLMDSGMAPTGTGAAEGKRDNAAEFRGCQALTPETENSTHYFFCHPHNFAIDQPEVTASIHQSVVVAFEEDRRMITAQSRSLDLRPDFNMIPIRADRALGLFRSLVKKTVDGETVAISAAPRKNIAMTEAL</sequence>
<keyword evidence="4" id="KW-0408">Iron</keyword>
<dbReference type="Pfam" id="PF19112">
    <property type="entry name" value="VanA_C"/>
    <property type="match status" value="1"/>
</dbReference>
<accession>A0A366HJK4</accession>